<gene>
    <name evidence="3" type="ORF">PF004_g16481</name>
    <name evidence="2" type="ORF">PF010_g17093</name>
</gene>
<dbReference type="EMBL" id="QXFX01001210">
    <property type="protein sequence ID" value="KAE9094480.1"/>
    <property type="molecule type" value="Genomic_DNA"/>
</dbReference>
<feature type="region of interest" description="Disordered" evidence="1">
    <location>
        <begin position="74"/>
        <end position="95"/>
    </location>
</feature>
<dbReference type="AlphaFoldDB" id="A0A6G0NIA1"/>
<evidence type="ECO:0000256" key="1">
    <source>
        <dbReference type="SAM" id="MobiDB-lite"/>
    </source>
</evidence>
<organism evidence="3 4">
    <name type="scientific">Phytophthora fragariae</name>
    <dbReference type="NCBI Taxonomy" id="53985"/>
    <lineage>
        <taxon>Eukaryota</taxon>
        <taxon>Sar</taxon>
        <taxon>Stramenopiles</taxon>
        <taxon>Oomycota</taxon>
        <taxon>Peronosporomycetes</taxon>
        <taxon>Peronosporales</taxon>
        <taxon>Peronosporaceae</taxon>
        <taxon>Phytophthora</taxon>
    </lineage>
</organism>
<evidence type="ECO:0000313" key="3">
    <source>
        <dbReference type="EMBL" id="KAE9209405.1"/>
    </source>
</evidence>
<comment type="caution">
    <text evidence="3">The sequence shown here is derived from an EMBL/GenBank/DDBJ whole genome shotgun (WGS) entry which is preliminary data.</text>
</comment>
<evidence type="ECO:0000313" key="4">
    <source>
        <dbReference type="Proteomes" id="UP000476176"/>
    </source>
</evidence>
<feature type="compositionally biased region" description="Basic residues" evidence="1">
    <location>
        <begin position="169"/>
        <end position="178"/>
    </location>
</feature>
<proteinExistence type="predicted"/>
<dbReference type="Proteomes" id="UP000488956">
    <property type="component" value="Unassembled WGS sequence"/>
</dbReference>
<dbReference type="EMBL" id="QXGC01001171">
    <property type="protein sequence ID" value="KAE9209405.1"/>
    <property type="molecule type" value="Genomic_DNA"/>
</dbReference>
<name>A0A6G0NIA1_9STRA</name>
<evidence type="ECO:0000313" key="2">
    <source>
        <dbReference type="EMBL" id="KAE9094480.1"/>
    </source>
</evidence>
<reference evidence="4 5" key="1">
    <citation type="submission" date="2018-09" db="EMBL/GenBank/DDBJ databases">
        <title>Genomic investigation of the strawberry pathogen Phytophthora fragariae indicates pathogenicity is determined by transcriptional variation in three key races.</title>
        <authorList>
            <person name="Adams T.M."/>
            <person name="Armitage A.D."/>
            <person name="Sobczyk M.K."/>
            <person name="Bates H.J."/>
            <person name="Dunwell J.M."/>
            <person name="Nellist C.F."/>
            <person name="Harrison R.J."/>
        </authorList>
    </citation>
    <scope>NUCLEOTIDE SEQUENCE [LARGE SCALE GENOMIC DNA]</scope>
    <source>
        <strain evidence="3 4">BC-23</strain>
        <strain evidence="2 5">ONT-3</strain>
    </source>
</reference>
<feature type="region of interest" description="Disordered" evidence="1">
    <location>
        <begin position="122"/>
        <end position="178"/>
    </location>
</feature>
<evidence type="ECO:0000313" key="5">
    <source>
        <dbReference type="Proteomes" id="UP000488956"/>
    </source>
</evidence>
<protein>
    <submittedName>
        <fullName evidence="3">Uncharacterized protein</fullName>
    </submittedName>
</protein>
<dbReference type="Proteomes" id="UP000476176">
    <property type="component" value="Unassembled WGS sequence"/>
</dbReference>
<accession>A0A6G0NIA1</accession>
<sequence length="225" mass="23898">MATRQHRVADRRGGRRVGAAGAALGAAGQLDKLEESQTKLEQRLVLPKKGAKALMDTSLFMSALGLGSRMHIDSLSGTPHTKTPRRSTAPPQYFGLRHADVGSHKPGYGMSELQRHYAVEHAAQAGQGAQQPPEAPVPAPRQPDAQPPAAAPPVSAAEPGRALRYPNTRQKKLAIRRQGAVRRAWHRLPGLGQKIRVAGGARAVGVRLPVAGGREGRPARPLPDG</sequence>
<feature type="compositionally biased region" description="Low complexity" evidence="1">
    <location>
        <begin position="122"/>
        <end position="132"/>
    </location>
</feature>
<feature type="compositionally biased region" description="Pro residues" evidence="1">
    <location>
        <begin position="133"/>
        <end position="151"/>
    </location>
</feature>